<organism evidence="2 3">
    <name type="scientific">Photobacterium alginatilyticum</name>
    <dbReference type="NCBI Taxonomy" id="1775171"/>
    <lineage>
        <taxon>Bacteria</taxon>
        <taxon>Pseudomonadati</taxon>
        <taxon>Pseudomonadota</taxon>
        <taxon>Gammaproteobacteria</taxon>
        <taxon>Vibrionales</taxon>
        <taxon>Vibrionaceae</taxon>
        <taxon>Photobacterium</taxon>
    </lineage>
</organism>
<dbReference type="Pfam" id="PF07148">
    <property type="entry name" value="MalM"/>
    <property type="match status" value="1"/>
</dbReference>
<gene>
    <name evidence="2" type="ORF">EIZ48_17310</name>
</gene>
<dbReference type="EMBL" id="RSEJ01000018">
    <property type="protein sequence ID" value="NBI54304.1"/>
    <property type="molecule type" value="Genomic_DNA"/>
</dbReference>
<dbReference type="InterPro" id="IPR010794">
    <property type="entry name" value="MalM"/>
</dbReference>
<proteinExistence type="predicted"/>
<protein>
    <recommendedName>
        <fullName evidence="4">Transcriptional regulator</fullName>
    </recommendedName>
</protein>
<dbReference type="PROSITE" id="PS51257">
    <property type="entry name" value="PROKAR_LIPOPROTEIN"/>
    <property type="match status" value="1"/>
</dbReference>
<evidence type="ECO:0000313" key="3">
    <source>
        <dbReference type="Proteomes" id="UP000738517"/>
    </source>
</evidence>
<evidence type="ECO:0008006" key="4">
    <source>
        <dbReference type="Google" id="ProtNLM"/>
    </source>
</evidence>
<accession>A0ABW9YMN2</accession>
<dbReference type="Proteomes" id="UP000738517">
    <property type="component" value="Unassembled WGS sequence"/>
</dbReference>
<reference evidence="2 3" key="1">
    <citation type="journal article" date="2017" name="Int. J. Syst. Evol. Microbiol.">
        <title>Photobacterium alginatilyticum sp. nov., a marine bacterium isolated from bottom seawater.</title>
        <authorList>
            <person name="Wang X."/>
            <person name="Wang Y."/>
            <person name="Yang X."/>
            <person name="Sun H."/>
            <person name="Li B."/>
            <person name="Zhang X.H."/>
        </authorList>
    </citation>
    <scope>NUCLEOTIDE SEQUENCE [LARGE SCALE GENOMIC DNA]</scope>
    <source>
        <strain evidence="2 3">P03D4</strain>
    </source>
</reference>
<evidence type="ECO:0000256" key="1">
    <source>
        <dbReference type="SAM" id="SignalP"/>
    </source>
</evidence>
<sequence length="278" mass="30311">MIMSKIKTLCLSVVFAAGCVSTAEVSTRAKNPASSNVAAPAELSWQELSLPIDINFEFDEKSQVLLDANSTGPVASFIIPVDKTPIDMVLTSHVDNELTLYIPNILITNAKGEELYHIKSNEFRYIPARLLDGDQVQTQLTVAPQVGTRQVNILIYTTIEDLKGSTTIIHPAKALAIGKGNQPPSIPDLTATHSKYGQLSLTVSSANQLPIRPTLDYMPASDTKHTDYLNSIQYSVEQGDMDHAITLLNEAEKLGIPNARATFINAVQIQNEHKSAEE</sequence>
<evidence type="ECO:0000313" key="2">
    <source>
        <dbReference type="EMBL" id="NBI54304.1"/>
    </source>
</evidence>
<feature type="signal peptide" evidence="1">
    <location>
        <begin position="1"/>
        <end position="22"/>
    </location>
</feature>
<keyword evidence="3" id="KW-1185">Reference proteome</keyword>
<name>A0ABW9YMN2_9GAMM</name>
<comment type="caution">
    <text evidence="2">The sequence shown here is derived from an EMBL/GenBank/DDBJ whole genome shotgun (WGS) entry which is preliminary data.</text>
</comment>
<feature type="chain" id="PRO_5046010372" description="Transcriptional regulator" evidence="1">
    <location>
        <begin position="23"/>
        <end position="278"/>
    </location>
</feature>
<keyword evidence="1" id="KW-0732">Signal</keyword>